<dbReference type="KEGG" id="pri:PRIO_4624"/>
<dbReference type="EMBL" id="LN831776">
    <property type="protein sequence ID" value="CQR57026.1"/>
    <property type="molecule type" value="Genomic_DNA"/>
</dbReference>
<dbReference type="InterPro" id="IPR051327">
    <property type="entry name" value="MATE_MepA_subfamily"/>
</dbReference>
<evidence type="ECO:0000256" key="4">
    <source>
        <dbReference type="ARBA" id="ARBA00022448"/>
    </source>
</evidence>
<feature type="transmembrane region" description="Helical" evidence="10">
    <location>
        <begin position="194"/>
        <end position="216"/>
    </location>
</feature>
<dbReference type="RefSeq" id="WP_020429661.1">
    <property type="nucleotide sequence ID" value="NZ_AGBD01000907.1"/>
</dbReference>
<feature type="transmembrane region" description="Helical" evidence="10">
    <location>
        <begin position="49"/>
        <end position="72"/>
    </location>
</feature>
<dbReference type="HOGENOM" id="CLU_012893_0_0_9"/>
<name>A0A0E4CY43_9BACL</name>
<feature type="transmembrane region" description="Helical" evidence="10">
    <location>
        <begin position="168"/>
        <end position="188"/>
    </location>
</feature>
<evidence type="ECO:0000256" key="2">
    <source>
        <dbReference type="ARBA" id="ARBA00008417"/>
    </source>
</evidence>
<feature type="transmembrane region" description="Helical" evidence="10">
    <location>
        <begin position="393"/>
        <end position="411"/>
    </location>
</feature>
<evidence type="ECO:0000256" key="5">
    <source>
        <dbReference type="ARBA" id="ARBA00022475"/>
    </source>
</evidence>
<organism evidence="11 12">
    <name type="scientific">Paenibacillus riograndensis SBR5</name>
    <dbReference type="NCBI Taxonomy" id="1073571"/>
    <lineage>
        <taxon>Bacteria</taxon>
        <taxon>Bacillati</taxon>
        <taxon>Bacillota</taxon>
        <taxon>Bacilli</taxon>
        <taxon>Bacillales</taxon>
        <taxon>Paenibacillaceae</taxon>
        <taxon>Paenibacillus</taxon>
        <taxon>Paenibacillus sonchi group</taxon>
    </lineage>
</organism>
<keyword evidence="7 10" id="KW-1133">Transmembrane helix</keyword>
<dbReference type="Proteomes" id="UP000033163">
    <property type="component" value="Chromosome I"/>
</dbReference>
<dbReference type="PANTHER" id="PTHR43823:SF3">
    <property type="entry name" value="MULTIDRUG EXPORT PROTEIN MEPA"/>
    <property type="match status" value="1"/>
</dbReference>
<dbReference type="InterPro" id="IPR045070">
    <property type="entry name" value="MATE_MepA-like"/>
</dbReference>
<dbReference type="GO" id="GO:0005886">
    <property type="term" value="C:plasma membrane"/>
    <property type="evidence" value="ECO:0007669"/>
    <property type="project" value="UniProtKB-SubCell"/>
</dbReference>
<protein>
    <recommendedName>
        <fullName evidence="3">Multidrug export protein MepA</fullName>
    </recommendedName>
</protein>
<gene>
    <name evidence="11" type="ORF">PRIO_4624</name>
</gene>
<keyword evidence="6 10" id="KW-0812">Transmembrane</keyword>
<keyword evidence="8 10" id="KW-0472">Membrane</keyword>
<keyword evidence="4" id="KW-0813">Transport</keyword>
<keyword evidence="5" id="KW-1003">Cell membrane</keyword>
<evidence type="ECO:0000256" key="7">
    <source>
        <dbReference type="ARBA" id="ARBA00022989"/>
    </source>
</evidence>
<dbReference type="PATRIC" id="fig|1073571.4.peg.4964"/>
<evidence type="ECO:0000256" key="8">
    <source>
        <dbReference type="ARBA" id="ARBA00023136"/>
    </source>
</evidence>
<feature type="transmembrane region" description="Helical" evidence="10">
    <location>
        <begin position="136"/>
        <end position="156"/>
    </location>
</feature>
<feature type="transmembrane region" description="Helical" evidence="10">
    <location>
        <begin position="237"/>
        <end position="258"/>
    </location>
</feature>
<dbReference type="NCBIfam" id="TIGR00797">
    <property type="entry name" value="matE"/>
    <property type="match status" value="1"/>
</dbReference>
<evidence type="ECO:0000313" key="12">
    <source>
        <dbReference type="Proteomes" id="UP000033163"/>
    </source>
</evidence>
<evidence type="ECO:0000256" key="6">
    <source>
        <dbReference type="ARBA" id="ARBA00022692"/>
    </source>
</evidence>
<dbReference type="GO" id="GO:0046677">
    <property type="term" value="P:response to antibiotic"/>
    <property type="evidence" value="ECO:0007669"/>
    <property type="project" value="UniProtKB-KW"/>
</dbReference>
<dbReference type="PIRSF" id="PIRSF006603">
    <property type="entry name" value="DinF"/>
    <property type="match status" value="1"/>
</dbReference>
<evidence type="ECO:0000256" key="1">
    <source>
        <dbReference type="ARBA" id="ARBA00004651"/>
    </source>
</evidence>
<feature type="transmembrane region" description="Helical" evidence="10">
    <location>
        <begin position="361"/>
        <end position="381"/>
    </location>
</feature>
<sequence length="459" mass="49032">MSTLNEQLGSEPIRKLLLKFSIPAIAGMLVSSLYNLLDRIFVGRLGALAMTGIGLTLPFMTLLTAFTSLVGIGTSAIVSMRLGQNRKEDAEKVLGNAFSMLTVLMLVVTAIGLIFKEPILTLLGASELTMGYASDYITIILIGSVFQGIGAGLSNVIRAEGHPAKATIVLVIGTVLDMILNPLFIFTFNMGIAGAAWTTVLSATVTTILVIAHFVGKKSVLKLRIVNLKLSLPIVKDILSIGLSPFFMQISAFIVGIISNNALKTYGGDVAIGAMTVVNAVMILFLMSAMGITQGAQPILGFNYGAQQYDRVKKTLKLELALVTAICVLTFLMVQIFPTGLARILSNDLELINAASHGMKIFLLMLPIIGAQIVGASYFQAVGAAKKAMFLGLLRQVITLIPMLIILPNFFGLTGVWAAAPTSDFISCSVAIVFVAREIKRLGKAEQHQAEVIEHRSLS</sequence>
<dbReference type="STRING" id="483937.AMQ84_18720"/>
<comment type="subcellular location">
    <subcellularLocation>
        <location evidence="1">Cell membrane</location>
        <topology evidence="1">Multi-pass membrane protein</topology>
    </subcellularLocation>
</comment>
<dbReference type="Pfam" id="PF01554">
    <property type="entry name" value="MatE"/>
    <property type="match status" value="2"/>
</dbReference>
<dbReference type="PANTHER" id="PTHR43823">
    <property type="entry name" value="SPORULATION PROTEIN YKVU"/>
    <property type="match status" value="1"/>
</dbReference>
<evidence type="ECO:0000313" key="11">
    <source>
        <dbReference type="EMBL" id="CQR57026.1"/>
    </source>
</evidence>
<feature type="transmembrane region" description="Helical" evidence="10">
    <location>
        <begin position="320"/>
        <end position="341"/>
    </location>
</feature>
<dbReference type="GO" id="GO:0042910">
    <property type="term" value="F:xenobiotic transmembrane transporter activity"/>
    <property type="evidence" value="ECO:0007669"/>
    <property type="project" value="InterPro"/>
</dbReference>
<evidence type="ECO:0000256" key="3">
    <source>
        <dbReference type="ARBA" id="ARBA00022106"/>
    </source>
</evidence>
<dbReference type="InterPro" id="IPR048279">
    <property type="entry name" value="MdtK-like"/>
</dbReference>
<feature type="transmembrane region" description="Helical" evidence="10">
    <location>
        <begin position="93"/>
        <end position="116"/>
    </location>
</feature>
<keyword evidence="9" id="KW-0046">Antibiotic resistance</keyword>
<evidence type="ECO:0000256" key="10">
    <source>
        <dbReference type="SAM" id="Phobius"/>
    </source>
</evidence>
<evidence type="ECO:0000256" key="9">
    <source>
        <dbReference type="ARBA" id="ARBA00023251"/>
    </source>
</evidence>
<dbReference type="AlphaFoldDB" id="A0A0E4CY43"/>
<comment type="similarity">
    <text evidence="2">Belongs to the multi antimicrobial extrusion (MATE) (TC 2.A.66.1) family. MepA subfamily.</text>
</comment>
<feature type="transmembrane region" description="Helical" evidence="10">
    <location>
        <begin position="270"/>
        <end position="292"/>
    </location>
</feature>
<dbReference type="GO" id="GO:0015297">
    <property type="term" value="F:antiporter activity"/>
    <property type="evidence" value="ECO:0007669"/>
    <property type="project" value="InterPro"/>
</dbReference>
<proteinExistence type="inferred from homology"/>
<accession>A0A0E4CY43</accession>
<feature type="transmembrane region" description="Helical" evidence="10">
    <location>
        <begin position="16"/>
        <end position="37"/>
    </location>
</feature>
<dbReference type="CDD" id="cd13143">
    <property type="entry name" value="MATE_MepA_like"/>
    <property type="match status" value="1"/>
</dbReference>
<dbReference type="InterPro" id="IPR002528">
    <property type="entry name" value="MATE_fam"/>
</dbReference>
<reference evidence="12" key="1">
    <citation type="submission" date="2015-03" db="EMBL/GenBank/DDBJ databases">
        <authorList>
            <person name="Wibberg D."/>
        </authorList>
    </citation>
    <scope>NUCLEOTIDE SEQUENCE [LARGE SCALE GENOMIC DNA]</scope>
</reference>